<dbReference type="HOGENOM" id="CLU_1635916_0_0_1"/>
<sequence length="162" mass="18442">MRESPPASPQSKLKGRSLQSENKLARFRCIQASQQLEVKYARALDLRTPYTPLCIDESNIPRTQTDAPQKDIVPFQPRFRFSGGEVKCMLTKSFLMWFSWSIITRPRPNRPIQDGEVVVVVLQDLGFGRAWWSDICVSAINANLLTLVFAVWSTALTTNRRA</sequence>
<keyword evidence="2" id="KW-1185">Reference proteome</keyword>
<evidence type="ECO:0000313" key="2">
    <source>
        <dbReference type="Proteomes" id="UP000002059"/>
    </source>
</evidence>
<protein>
    <submittedName>
        <fullName evidence="1">Uncharacterized protein</fullName>
    </submittedName>
</protein>
<gene>
    <name evidence="1" type="ORF">PAAG_07226</name>
</gene>
<evidence type="ECO:0000313" key="1">
    <source>
        <dbReference type="EMBL" id="EEH36808.2"/>
    </source>
</evidence>
<dbReference type="KEGG" id="pbl:PAAG_07226"/>
<accession>C1H8Y5</accession>
<dbReference type="VEuPathDB" id="FungiDB:PAAG_07226"/>
<proteinExistence type="predicted"/>
<dbReference type="Proteomes" id="UP000002059">
    <property type="component" value="Partially assembled WGS sequence"/>
</dbReference>
<dbReference type="RefSeq" id="XP_015700605.1">
    <property type="nucleotide sequence ID" value="XM_015846170.1"/>
</dbReference>
<name>C1H8Y5_PARBA</name>
<reference evidence="1 2" key="1">
    <citation type="journal article" date="2011" name="PLoS Genet.">
        <title>Comparative genomic analysis of human fungal pathogens causing paracoccidioidomycosis.</title>
        <authorList>
            <person name="Desjardins C.A."/>
            <person name="Champion M.D."/>
            <person name="Holder J.W."/>
            <person name="Muszewska A."/>
            <person name="Goldberg J."/>
            <person name="Bailao A.M."/>
            <person name="Brigido M.M."/>
            <person name="Ferreira M.E."/>
            <person name="Garcia A.M."/>
            <person name="Grynberg M."/>
            <person name="Gujja S."/>
            <person name="Heiman D.I."/>
            <person name="Henn M.R."/>
            <person name="Kodira C.D."/>
            <person name="Leon-Narvaez H."/>
            <person name="Longo L.V."/>
            <person name="Ma L.J."/>
            <person name="Malavazi I."/>
            <person name="Matsuo A.L."/>
            <person name="Morais F.V."/>
            <person name="Pereira M."/>
            <person name="Rodriguez-Brito S."/>
            <person name="Sakthikumar S."/>
            <person name="Salem-Izacc S.M."/>
            <person name="Sykes S.M."/>
            <person name="Teixeira M.M."/>
            <person name="Vallejo M.C."/>
            <person name="Walter M.E."/>
            <person name="Yandava C."/>
            <person name="Young S."/>
            <person name="Zeng Q."/>
            <person name="Zucker J."/>
            <person name="Felipe M.S."/>
            <person name="Goldman G.H."/>
            <person name="Haas B.J."/>
            <person name="McEwen J.G."/>
            <person name="Nino-Vega G."/>
            <person name="Puccia R."/>
            <person name="San-Blas G."/>
            <person name="Soares C.M."/>
            <person name="Birren B.W."/>
            <person name="Cuomo C.A."/>
        </authorList>
    </citation>
    <scope>NUCLEOTIDE SEQUENCE [LARGE SCALE GENOMIC DNA]</scope>
    <source>
        <strain evidence="2">ATCC MYA-826 / Pb01</strain>
    </source>
</reference>
<organism evidence="1 2">
    <name type="scientific">Paracoccidioides lutzii (strain ATCC MYA-826 / Pb01)</name>
    <name type="common">Paracoccidioides brasiliensis</name>
    <dbReference type="NCBI Taxonomy" id="502779"/>
    <lineage>
        <taxon>Eukaryota</taxon>
        <taxon>Fungi</taxon>
        <taxon>Dikarya</taxon>
        <taxon>Ascomycota</taxon>
        <taxon>Pezizomycotina</taxon>
        <taxon>Eurotiomycetes</taxon>
        <taxon>Eurotiomycetidae</taxon>
        <taxon>Onygenales</taxon>
        <taxon>Ajellomycetaceae</taxon>
        <taxon>Paracoccidioides</taxon>
    </lineage>
</organism>
<dbReference type="EMBL" id="KN294013">
    <property type="protein sequence ID" value="EEH36808.2"/>
    <property type="molecule type" value="Genomic_DNA"/>
</dbReference>
<dbReference type="AlphaFoldDB" id="C1H8Y5"/>
<dbReference type="GeneID" id="9094100"/>